<feature type="transmembrane region" description="Helical" evidence="1">
    <location>
        <begin position="12"/>
        <end position="33"/>
    </location>
</feature>
<evidence type="ECO:0000256" key="1">
    <source>
        <dbReference type="SAM" id="Phobius"/>
    </source>
</evidence>
<evidence type="ECO:0008006" key="3">
    <source>
        <dbReference type="Google" id="ProtNLM"/>
    </source>
</evidence>
<sequence>LNLKGNFKHSLGLILIFVIPFLAVFPWIFNMLLPTAKSLLTPQPLTGFVQLPRVIETYGYLPIAFCLLGAFLLAIRGGKKNYGLVLGLLTLLLMLVTFFTFHYGVPIMYERGLMYMMLMVSIVAGAGLMGVKNFRLPARLSTRLKVPPIITQNVGRFLCLVLIGITLAISIPDHLDTPYYYMIDEEDYQAFVWIKDNINEDYDKAIVDPWKATAFAAITDKNIYTRIHAYPMAKDNEAYAFLRSGSTDTAFLRANGISVIYTRVY</sequence>
<keyword evidence="1" id="KW-1133">Transmembrane helix</keyword>
<feature type="transmembrane region" description="Helical" evidence="1">
    <location>
        <begin position="154"/>
        <end position="172"/>
    </location>
</feature>
<organism evidence="2">
    <name type="scientific">marine sediment metagenome</name>
    <dbReference type="NCBI Taxonomy" id="412755"/>
    <lineage>
        <taxon>unclassified sequences</taxon>
        <taxon>metagenomes</taxon>
        <taxon>ecological metagenomes</taxon>
    </lineage>
</organism>
<protein>
    <recommendedName>
        <fullName evidence="3">Glycosyltransferase RgtA/B/C/D-like domain-containing protein</fullName>
    </recommendedName>
</protein>
<evidence type="ECO:0000313" key="2">
    <source>
        <dbReference type="EMBL" id="GAH68323.1"/>
    </source>
</evidence>
<feature type="non-terminal residue" evidence="2">
    <location>
        <position position="1"/>
    </location>
</feature>
<name>X1JEY0_9ZZZZ</name>
<proteinExistence type="predicted"/>
<feature type="transmembrane region" description="Helical" evidence="1">
    <location>
        <begin position="113"/>
        <end position="134"/>
    </location>
</feature>
<dbReference type="EMBL" id="BARU01029559">
    <property type="protein sequence ID" value="GAH68323.1"/>
    <property type="molecule type" value="Genomic_DNA"/>
</dbReference>
<keyword evidence="1" id="KW-0472">Membrane</keyword>
<feature type="transmembrane region" description="Helical" evidence="1">
    <location>
        <begin position="82"/>
        <end position="101"/>
    </location>
</feature>
<dbReference type="AlphaFoldDB" id="X1JEY0"/>
<gene>
    <name evidence="2" type="ORF">S03H2_47004</name>
</gene>
<keyword evidence="1" id="KW-0812">Transmembrane</keyword>
<reference evidence="2" key="1">
    <citation type="journal article" date="2014" name="Front. Microbiol.">
        <title>High frequency of phylogenetically diverse reductive dehalogenase-homologous genes in deep subseafloor sedimentary metagenomes.</title>
        <authorList>
            <person name="Kawai M."/>
            <person name="Futagami T."/>
            <person name="Toyoda A."/>
            <person name="Takaki Y."/>
            <person name="Nishi S."/>
            <person name="Hori S."/>
            <person name="Arai W."/>
            <person name="Tsubouchi T."/>
            <person name="Morono Y."/>
            <person name="Uchiyama I."/>
            <person name="Ito T."/>
            <person name="Fujiyama A."/>
            <person name="Inagaki F."/>
            <person name="Takami H."/>
        </authorList>
    </citation>
    <scope>NUCLEOTIDE SEQUENCE</scope>
    <source>
        <strain evidence="2">Expedition CK06-06</strain>
    </source>
</reference>
<feature type="transmembrane region" description="Helical" evidence="1">
    <location>
        <begin position="57"/>
        <end position="75"/>
    </location>
</feature>
<accession>X1JEY0</accession>
<feature type="non-terminal residue" evidence="2">
    <location>
        <position position="265"/>
    </location>
</feature>
<comment type="caution">
    <text evidence="2">The sequence shown here is derived from an EMBL/GenBank/DDBJ whole genome shotgun (WGS) entry which is preliminary data.</text>
</comment>